<dbReference type="GO" id="GO:0004222">
    <property type="term" value="F:metalloendopeptidase activity"/>
    <property type="evidence" value="ECO:0007669"/>
    <property type="project" value="InterPro"/>
</dbReference>
<evidence type="ECO:0000256" key="1">
    <source>
        <dbReference type="ARBA" id="ARBA00006040"/>
    </source>
</evidence>
<evidence type="ECO:0000256" key="3">
    <source>
        <dbReference type="ARBA" id="ARBA00022723"/>
    </source>
</evidence>
<keyword evidence="5 7" id="KW-0862">Zinc</keyword>
<name>A0A9N8DHH6_9STRA</name>
<organism evidence="9 10">
    <name type="scientific">Seminavis robusta</name>
    <dbReference type="NCBI Taxonomy" id="568900"/>
    <lineage>
        <taxon>Eukaryota</taxon>
        <taxon>Sar</taxon>
        <taxon>Stramenopiles</taxon>
        <taxon>Ochrophyta</taxon>
        <taxon>Bacillariophyta</taxon>
        <taxon>Bacillariophyceae</taxon>
        <taxon>Bacillariophycidae</taxon>
        <taxon>Naviculales</taxon>
        <taxon>Naviculaceae</taxon>
        <taxon>Seminavis</taxon>
    </lineage>
</organism>
<reference evidence="9" key="1">
    <citation type="submission" date="2020-06" db="EMBL/GenBank/DDBJ databases">
        <authorList>
            <consortium name="Plant Systems Biology data submission"/>
        </authorList>
    </citation>
    <scope>NUCLEOTIDE SEQUENCE</scope>
    <source>
        <strain evidence="9">D6</strain>
    </source>
</reference>
<sequence length="770" mass="87676">MAFLRLSVIALPLVLVLIISCMHTTRAFALLGRRFVAKPQPRRFLWGALASSSMALRSVATSTRGGSMDDAVCAANNNPLLQSWASQPLRLPPFAEIQTHHFKPALEEGMKLELQDVQNIVDNPDPPTFENVIAAFDRAGSVYDKVSSVYGNYCGSLITEDLQEVQTEMSPIMSRHASQCTTLPGLFEKIDAVYQQRHDMKLNSEQLRLVERVHLDFVRAGATLSEADKQEYADLNAELASLTTQFTQNILKDEESYEMVLKLEDMEGCPDGLIQSARQAAMERNKAEDEYVVTLGRSLVEPFLTYSARRDLRKQAFEAWTKRGELDPERDNPGIAIKILRLRKRMAEIHGYKSFAEYQCVDRMAKTPEKVMELLTNVWDLAKQSAKREREDLEQFVQSSGETLEGGVQGWDWRYYAEKVRQDKYDFDESLLKPYLSLEKVTEALFAVSGKLYGLKYFPRDDIQAYHPDVKVYEVREDQEDGTEKLTAVFIHDNFARKGKNGGAWMSEYRSQTRNLVPSDEKDAYLEGIPIVSNNNNFAKGENTLLSYDDATTCFHEAGHGHHGMLSNATYSRLASTNVVTDFVELPSQLMESWFDSREVLQKYARHYETGESVPDDLVDKLMNARMFNQGFATIEYTACALFDMLVHQLEDYPDDFDLSAFEKSELEKLGMPQGIVMRHRPPHFMHLFSTNMYAAGYYVYLWAEVLDADAFAAFKEAGNIFDEETAAKARKYIYSAGNTVAPDELFRLFRGRDPDIKFMLEKRGLIAKE</sequence>
<evidence type="ECO:0000313" key="10">
    <source>
        <dbReference type="Proteomes" id="UP001153069"/>
    </source>
</evidence>
<dbReference type="Pfam" id="PF01432">
    <property type="entry name" value="Peptidase_M3"/>
    <property type="match status" value="1"/>
</dbReference>
<dbReference type="GO" id="GO:0006508">
    <property type="term" value="P:proteolysis"/>
    <property type="evidence" value="ECO:0007669"/>
    <property type="project" value="UniProtKB-KW"/>
</dbReference>
<dbReference type="InterPro" id="IPR024077">
    <property type="entry name" value="Neurolysin/TOP_dom2"/>
</dbReference>
<dbReference type="OrthoDB" id="534666at2759"/>
<gene>
    <name evidence="9" type="ORF">SEMRO_155_G070570.1</name>
</gene>
<proteinExistence type="inferred from homology"/>
<dbReference type="EMBL" id="CAICTM010000154">
    <property type="protein sequence ID" value="CAB9503088.1"/>
    <property type="molecule type" value="Genomic_DNA"/>
</dbReference>
<dbReference type="Gene3D" id="3.40.390.10">
    <property type="entry name" value="Collagenase (Catalytic Domain)"/>
    <property type="match status" value="1"/>
</dbReference>
<dbReference type="PANTHER" id="PTHR43660">
    <property type="entry name" value="DIPEPTIDYL CARBOXYPEPTIDASE"/>
    <property type="match status" value="1"/>
</dbReference>
<dbReference type="Gene3D" id="1.10.1370.10">
    <property type="entry name" value="Neurolysin, domain 3"/>
    <property type="match status" value="1"/>
</dbReference>
<accession>A0A9N8DHH6</accession>
<dbReference type="InterPro" id="IPR034005">
    <property type="entry name" value="M3A_DCP"/>
</dbReference>
<dbReference type="PANTHER" id="PTHR43660:SF1">
    <property type="entry name" value="DIPEPTIDYL CARBOXYPEPTIDASE"/>
    <property type="match status" value="1"/>
</dbReference>
<evidence type="ECO:0000256" key="4">
    <source>
        <dbReference type="ARBA" id="ARBA00022801"/>
    </source>
</evidence>
<feature type="domain" description="Peptidase M3A/M3B catalytic" evidence="8">
    <location>
        <begin position="303"/>
        <end position="765"/>
    </location>
</feature>
<dbReference type="InterPro" id="IPR024079">
    <property type="entry name" value="MetalloPept_cat_dom_sf"/>
</dbReference>
<protein>
    <submittedName>
        <fullName evidence="9">Oligopeptidase A</fullName>
    </submittedName>
</protein>
<keyword evidence="6 7" id="KW-0482">Metalloprotease</keyword>
<keyword evidence="2 7" id="KW-0645">Protease</keyword>
<dbReference type="PROSITE" id="PS51257">
    <property type="entry name" value="PROKAR_LIPOPROTEIN"/>
    <property type="match status" value="1"/>
</dbReference>
<evidence type="ECO:0000256" key="7">
    <source>
        <dbReference type="RuleBase" id="RU003435"/>
    </source>
</evidence>
<evidence type="ECO:0000259" key="8">
    <source>
        <dbReference type="Pfam" id="PF01432"/>
    </source>
</evidence>
<dbReference type="InterPro" id="IPR045090">
    <property type="entry name" value="Pept_M3A_M3B"/>
</dbReference>
<evidence type="ECO:0000256" key="6">
    <source>
        <dbReference type="ARBA" id="ARBA00023049"/>
    </source>
</evidence>
<comment type="caution">
    <text evidence="9">The sequence shown here is derived from an EMBL/GenBank/DDBJ whole genome shotgun (WGS) entry which is preliminary data.</text>
</comment>
<comment type="cofactor">
    <cofactor evidence="7">
        <name>Zn(2+)</name>
        <dbReference type="ChEBI" id="CHEBI:29105"/>
    </cofactor>
    <text evidence="7">Binds 1 zinc ion.</text>
</comment>
<evidence type="ECO:0000256" key="2">
    <source>
        <dbReference type="ARBA" id="ARBA00022670"/>
    </source>
</evidence>
<dbReference type="CDD" id="cd06456">
    <property type="entry name" value="M3A_DCP"/>
    <property type="match status" value="1"/>
</dbReference>
<dbReference type="GO" id="GO:0046872">
    <property type="term" value="F:metal ion binding"/>
    <property type="evidence" value="ECO:0007669"/>
    <property type="project" value="UniProtKB-UniRule"/>
</dbReference>
<keyword evidence="3 7" id="KW-0479">Metal-binding</keyword>
<comment type="similarity">
    <text evidence="1 7">Belongs to the peptidase M3 family.</text>
</comment>
<dbReference type="AlphaFoldDB" id="A0A9N8DHH6"/>
<dbReference type="InterPro" id="IPR001567">
    <property type="entry name" value="Pept_M3A_M3B_dom"/>
</dbReference>
<evidence type="ECO:0000256" key="5">
    <source>
        <dbReference type="ARBA" id="ARBA00022833"/>
    </source>
</evidence>
<keyword evidence="10" id="KW-1185">Reference proteome</keyword>
<keyword evidence="4 7" id="KW-0378">Hydrolase</keyword>
<evidence type="ECO:0000313" key="9">
    <source>
        <dbReference type="EMBL" id="CAB9503088.1"/>
    </source>
</evidence>
<dbReference type="Proteomes" id="UP001153069">
    <property type="component" value="Unassembled WGS sequence"/>
</dbReference>
<dbReference type="SUPFAM" id="SSF55486">
    <property type="entry name" value="Metalloproteases ('zincins'), catalytic domain"/>
    <property type="match status" value="1"/>
</dbReference>